<feature type="transmembrane region" description="Helical" evidence="1">
    <location>
        <begin position="111"/>
        <end position="132"/>
    </location>
</feature>
<feature type="signal peptide" evidence="2">
    <location>
        <begin position="1"/>
        <end position="16"/>
    </location>
</feature>
<gene>
    <name evidence="3" type="ORF">E4U43_004808</name>
</gene>
<evidence type="ECO:0000256" key="2">
    <source>
        <dbReference type="SAM" id="SignalP"/>
    </source>
</evidence>
<feature type="chain" id="PRO_5040119524" evidence="2">
    <location>
        <begin position="17"/>
        <end position="133"/>
    </location>
</feature>
<keyword evidence="1" id="KW-1133">Transmembrane helix</keyword>
<protein>
    <submittedName>
        <fullName evidence="3">Uncharacterized protein</fullName>
    </submittedName>
</protein>
<dbReference type="Proteomes" id="UP000748025">
    <property type="component" value="Unassembled WGS sequence"/>
</dbReference>
<dbReference type="EMBL" id="SRPW01003121">
    <property type="protein sequence ID" value="KAG5988260.1"/>
    <property type="molecule type" value="Genomic_DNA"/>
</dbReference>
<sequence>MKNVSVLVLAAAVVLAQTDVSTTTAVEEAVSPTAIETGTDNVIVTGSVSPPTSTSEAAGSIVTSASESIAPASTVSAAITMTAETFAPTGKVPTNGTAAPSVGPVTLTAGAAVYGVAVSGVLGGLLAALAAFA</sequence>
<comment type="caution">
    <text evidence="3">The sequence shown here is derived from an EMBL/GenBank/DDBJ whole genome shotgun (WGS) entry which is preliminary data.</text>
</comment>
<evidence type="ECO:0000313" key="4">
    <source>
        <dbReference type="Proteomes" id="UP000748025"/>
    </source>
</evidence>
<evidence type="ECO:0000256" key="1">
    <source>
        <dbReference type="SAM" id="Phobius"/>
    </source>
</evidence>
<accession>A0A9P7N5B1</accession>
<keyword evidence="1" id="KW-0812">Transmembrane</keyword>
<dbReference type="AlphaFoldDB" id="A0A9P7N5B1"/>
<keyword evidence="1" id="KW-0472">Membrane</keyword>
<keyword evidence="4" id="KW-1185">Reference proteome</keyword>
<evidence type="ECO:0000313" key="3">
    <source>
        <dbReference type="EMBL" id="KAG5988260.1"/>
    </source>
</evidence>
<name>A0A9P7N5B1_9HYPO</name>
<organism evidence="3 4">
    <name type="scientific">Claviceps pusilla</name>
    <dbReference type="NCBI Taxonomy" id="123648"/>
    <lineage>
        <taxon>Eukaryota</taxon>
        <taxon>Fungi</taxon>
        <taxon>Dikarya</taxon>
        <taxon>Ascomycota</taxon>
        <taxon>Pezizomycotina</taxon>
        <taxon>Sordariomycetes</taxon>
        <taxon>Hypocreomycetidae</taxon>
        <taxon>Hypocreales</taxon>
        <taxon>Clavicipitaceae</taxon>
        <taxon>Claviceps</taxon>
    </lineage>
</organism>
<proteinExistence type="predicted"/>
<reference evidence="3" key="1">
    <citation type="journal article" date="2020" name="bioRxiv">
        <title>Whole genome comparisons of ergot fungi reveals the divergence and evolution of species within the genus Claviceps are the result of varying mechanisms driving genome evolution and host range expansion.</title>
        <authorList>
            <person name="Wyka S.A."/>
            <person name="Mondo S.J."/>
            <person name="Liu M."/>
            <person name="Dettman J."/>
            <person name="Nalam V."/>
            <person name="Broders K.D."/>
        </authorList>
    </citation>
    <scope>NUCLEOTIDE SEQUENCE</scope>
    <source>
        <strain evidence="3">CCC 602</strain>
    </source>
</reference>
<keyword evidence="2" id="KW-0732">Signal</keyword>